<dbReference type="AlphaFoldDB" id="A0A0G4G7P7"/>
<accession>A0A0G4G7P7</accession>
<dbReference type="PhylomeDB" id="A0A0G4G7P7"/>
<gene>
    <name evidence="2" type="ORF">Cvel_4293</name>
</gene>
<organism evidence="2">
    <name type="scientific">Chromera velia CCMP2878</name>
    <dbReference type="NCBI Taxonomy" id="1169474"/>
    <lineage>
        <taxon>Eukaryota</taxon>
        <taxon>Sar</taxon>
        <taxon>Alveolata</taxon>
        <taxon>Colpodellida</taxon>
        <taxon>Chromeraceae</taxon>
        <taxon>Chromera</taxon>
    </lineage>
</organism>
<feature type="compositionally biased region" description="Polar residues" evidence="1">
    <location>
        <begin position="119"/>
        <end position="130"/>
    </location>
</feature>
<name>A0A0G4G7P7_9ALVE</name>
<dbReference type="EMBL" id="CDMZ01000959">
    <property type="protein sequence ID" value="CEM24635.1"/>
    <property type="molecule type" value="Genomic_DNA"/>
</dbReference>
<dbReference type="VEuPathDB" id="CryptoDB:Cvel_4293"/>
<evidence type="ECO:0000313" key="2">
    <source>
        <dbReference type="EMBL" id="CEM24635.1"/>
    </source>
</evidence>
<reference evidence="2" key="1">
    <citation type="submission" date="2014-11" db="EMBL/GenBank/DDBJ databases">
        <authorList>
            <person name="Otto D Thomas"/>
            <person name="Naeem Raeece"/>
        </authorList>
    </citation>
    <scope>NUCLEOTIDE SEQUENCE</scope>
</reference>
<sequence length="130" mass="14745">MLPAPSTSHKFAKWECKLKYEDRLYASRLKIVSSIVLFFEDHLKQSPSAAPEVVASAFKSSLESFPNLHNLVAELPAPYRDSYEYLKTKILKGLASGEKEEKRLLDAFHSRPLPPFPHRSTQTQSSLETP</sequence>
<proteinExistence type="predicted"/>
<evidence type="ECO:0000256" key="1">
    <source>
        <dbReference type="SAM" id="MobiDB-lite"/>
    </source>
</evidence>
<protein>
    <submittedName>
        <fullName evidence="2">Uncharacterized protein</fullName>
    </submittedName>
</protein>
<feature type="region of interest" description="Disordered" evidence="1">
    <location>
        <begin position="108"/>
        <end position="130"/>
    </location>
</feature>